<keyword evidence="5" id="KW-0234">DNA repair</keyword>
<dbReference type="GO" id="GO:0016787">
    <property type="term" value="F:hydrolase activity"/>
    <property type="evidence" value="ECO:0007669"/>
    <property type="project" value="UniProtKB-KW"/>
</dbReference>
<keyword evidence="3" id="KW-0227">DNA damage</keyword>
<dbReference type="GO" id="GO:0004519">
    <property type="term" value="F:endonuclease activity"/>
    <property type="evidence" value="ECO:0007669"/>
    <property type="project" value="UniProtKB-KW"/>
</dbReference>
<name>A0A0F9HCZ0_9ZZZZ</name>
<accession>A0A0F9HCZ0</accession>
<dbReference type="Pfam" id="PF03852">
    <property type="entry name" value="Vsr"/>
    <property type="match status" value="1"/>
</dbReference>
<dbReference type="AlphaFoldDB" id="A0A0F9HCZ0"/>
<reference evidence="6" key="1">
    <citation type="journal article" date="2015" name="Nature">
        <title>Complex archaea that bridge the gap between prokaryotes and eukaryotes.</title>
        <authorList>
            <person name="Spang A."/>
            <person name="Saw J.H."/>
            <person name="Jorgensen S.L."/>
            <person name="Zaremba-Niedzwiedzka K."/>
            <person name="Martijn J."/>
            <person name="Lind A.E."/>
            <person name="van Eijk R."/>
            <person name="Schleper C."/>
            <person name="Guy L."/>
            <person name="Ettema T.J."/>
        </authorList>
    </citation>
    <scope>NUCLEOTIDE SEQUENCE</scope>
</reference>
<evidence type="ECO:0000256" key="3">
    <source>
        <dbReference type="ARBA" id="ARBA00022763"/>
    </source>
</evidence>
<comment type="caution">
    <text evidence="6">The sequence shown here is derived from an EMBL/GenBank/DDBJ whole genome shotgun (WGS) entry which is preliminary data.</text>
</comment>
<protein>
    <submittedName>
        <fullName evidence="6">Uncharacterized protein</fullName>
    </submittedName>
</protein>
<proteinExistence type="predicted"/>
<keyword evidence="4" id="KW-0378">Hydrolase</keyword>
<evidence type="ECO:0000256" key="1">
    <source>
        <dbReference type="ARBA" id="ARBA00022722"/>
    </source>
</evidence>
<dbReference type="GO" id="GO:0006298">
    <property type="term" value="P:mismatch repair"/>
    <property type="evidence" value="ECO:0007669"/>
    <property type="project" value="InterPro"/>
</dbReference>
<keyword evidence="2" id="KW-0255">Endonuclease</keyword>
<dbReference type="EMBL" id="LAZR01015466">
    <property type="protein sequence ID" value="KKM12475.1"/>
    <property type="molecule type" value="Genomic_DNA"/>
</dbReference>
<dbReference type="SUPFAM" id="SSF52980">
    <property type="entry name" value="Restriction endonuclease-like"/>
    <property type="match status" value="1"/>
</dbReference>
<evidence type="ECO:0000313" key="6">
    <source>
        <dbReference type="EMBL" id="KKM12475.1"/>
    </source>
</evidence>
<gene>
    <name evidence="6" type="ORF">LCGC14_1720150</name>
</gene>
<dbReference type="InterPro" id="IPR011335">
    <property type="entry name" value="Restrct_endonuc-II-like"/>
</dbReference>
<keyword evidence="1" id="KW-0540">Nuclease</keyword>
<evidence type="ECO:0000256" key="4">
    <source>
        <dbReference type="ARBA" id="ARBA00022801"/>
    </source>
</evidence>
<dbReference type="InterPro" id="IPR004603">
    <property type="entry name" value="DNA_mismatch_endonuc_vsr"/>
</dbReference>
<organism evidence="6">
    <name type="scientific">marine sediment metagenome</name>
    <dbReference type="NCBI Taxonomy" id="412755"/>
    <lineage>
        <taxon>unclassified sequences</taxon>
        <taxon>metagenomes</taxon>
        <taxon>ecological metagenomes</taxon>
    </lineage>
</organism>
<sequence length="48" mass="5632">MMALTRSQIMSRIRSKNTKPELLVRKRLRKLGFEQAGLEDPTRYIAVK</sequence>
<evidence type="ECO:0000256" key="2">
    <source>
        <dbReference type="ARBA" id="ARBA00022759"/>
    </source>
</evidence>
<evidence type="ECO:0000256" key="5">
    <source>
        <dbReference type="ARBA" id="ARBA00023204"/>
    </source>
</evidence>